<dbReference type="InterPro" id="IPR036188">
    <property type="entry name" value="FAD/NAD-bd_sf"/>
</dbReference>
<dbReference type="Gene3D" id="3.50.50.60">
    <property type="entry name" value="FAD/NAD(P)-binding domain"/>
    <property type="match status" value="1"/>
</dbReference>
<evidence type="ECO:0000313" key="3">
    <source>
        <dbReference type="EMBL" id="MCQ1529278.1"/>
    </source>
</evidence>
<accession>A0ABT1NGM6</accession>
<dbReference type="PROSITE" id="PS51257">
    <property type="entry name" value="PROKAR_LIPOPROTEIN"/>
    <property type="match status" value="1"/>
</dbReference>
<comment type="caution">
    <text evidence="3">The sequence shown here is derived from an EMBL/GenBank/DDBJ whole genome shotgun (WGS) entry which is preliminary data.</text>
</comment>
<dbReference type="SUPFAM" id="SSF54373">
    <property type="entry name" value="FAD-linked reductases, C-terminal domain"/>
    <property type="match status" value="1"/>
</dbReference>
<sequence>MNKTANMVIIGGGISGCSIAYNLAKKGIKDIVVIEKQYLTSGSTGRCGAGIRMQWGTERNCLLSKMAVEFFENANEELGADHDIEFKQGGYLIVAATEKEVEQFKKNVVLQNSLGIPSVYLSPKEAKEIIPHMDETKILGATFCPRDGHLNPFHTTEAFAHAAKRLGVKFMTYTTVTGITTENGKVTGVQTDKGYISTPIVVNAAGGYSKIIGQMAGVEVPVYAQRHQILVTEAVEPLQGPMYMGFALNIYCQQSPHGSFIMGRGDDNEPTDLRITSSWEFMEEMAKTCCELLPLLSKLRIVRQWAGLYTMTADAHPIYGGVKELEGFYLACGFSGHGFMLGPATGLLMAETILGEPASIPIDNLDRDRFARGELIFEPSVV</sequence>
<dbReference type="InterPro" id="IPR006076">
    <property type="entry name" value="FAD-dep_OxRdtase"/>
</dbReference>
<evidence type="ECO:0000259" key="2">
    <source>
        <dbReference type="Pfam" id="PF01266"/>
    </source>
</evidence>
<dbReference type="Pfam" id="PF01266">
    <property type="entry name" value="DAO"/>
    <property type="match status" value="1"/>
</dbReference>
<reference evidence="3 4" key="1">
    <citation type="submission" date="2021-10" db="EMBL/GenBank/DDBJ databases">
        <title>Lutispora strain m25 sp. nov., a thermophilic, non-spore-forming bacterium isolated from a lab-scale methanogenic bioreactor digesting anaerobic sludge.</title>
        <authorList>
            <person name="El Houari A."/>
            <person name="Mcdonald J."/>
        </authorList>
    </citation>
    <scope>NUCLEOTIDE SEQUENCE [LARGE SCALE GENOMIC DNA]</scope>
    <source>
        <strain evidence="4">m25</strain>
    </source>
</reference>
<name>A0ABT1NGM6_9FIRM</name>
<feature type="domain" description="FAD dependent oxidoreductase" evidence="2">
    <location>
        <begin position="8"/>
        <end position="351"/>
    </location>
</feature>
<dbReference type="Proteomes" id="UP001651880">
    <property type="component" value="Unassembled WGS sequence"/>
</dbReference>
<dbReference type="EMBL" id="JAJEKE010000004">
    <property type="protein sequence ID" value="MCQ1529278.1"/>
    <property type="molecule type" value="Genomic_DNA"/>
</dbReference>
<proteinExistence type="predicted"/>
<dbReference type="PANTHER" id="PTHR13847">
    <property type="entry name" value="SARCOSINE DEHYDROGENASE-RELATED"/>
    <property type="match status" value="1"/>
</dbReference>
<protein>
    <submittedName>
        <fullName evidence="3">FAD-binding oxidoreductase</fullName>
    </submittedName>
</protein>
<evidence type="ECO:0000313" key="4">
    <source>
        <dbReference type="Proteomes" id="UP001651880"/>
    </source>
</evidence>
<organism evidence="3 4">
    <name type="scientific">Lutispora saccharofermentans</name>
    <dbReference type="NCBI Taxonomy" id="3024236"/>
    <lineage>
        <taxon>Bacteria</taxon>
        <taxon>Bacillati</taxon>
        <taxon>Bacillota</taxon>
        <taxon>Clostridia</taxon>
        <taxon>Lutisporales</taxon>
        <taxon>Lutisporaceae</taxon>
        <taxon>Lutispora</taxon>
    </lineage>
</organism>
<evidence type="ECO:0000256" key="1">
    <source>
        <dbReference type="ARBA" id="ARBA00023002"/>
    </source>
</evidence>
<dbReference type="SUPFAM" id="SSF51905">
    <property type="entry name" value="FAD/NAD(P)-binding domain"/>
    <property type="match status" value="1"/>
</dbReference>
<dbReference type="RefSeq" id="WP_255226796.1">
    <property type="nucleotide sequence ID" value="NZ_JAJEKE010000004.1"/>
</dbReference>
<keyword evidence="4" id="KW-1185">Reference proteome</keyword>
<keyword evidence="1" id="KW-0560">Oxidoreductase</keyword>
<dbReference type="Gene3D" id="3.30.9.10">
    <property type="entry name" value="D-Amino Acid Oxidase, subunit A, domain 2"/>
    <property type="match status" value="1"/>
</dbReference>
<gene>
    <name evidence="3" type="ORF">LJD61_06895</name>
</gene>
<dbReference type="PANTHER" id="PTHR13847:SF287">
    <property type="entry name" value="FAD-DEPENDENT OXIDOREDUCTASE DOMAIN-CONTAINING PROTEIN 1"/>
    <property type="match status" value="1"/>
</dbReference>